<feature type="domain" description="Phosphotyrosine protein phosphatase I" evidence="1">
    <location>
        <begin position="10"/>
        <end position="179"/>
    </location>
</feature>
<dbReference type="InParanoid" id="A0A7L4YQY6"/>
<organism evidence="2 3">
    <name type="scientific">Epidermidibacterium keratini</name>
    <dbReference type="NCBI Taxonomy" id="1891644"/>
    <lineage>
        <taxon>Bacteria</taxon>
        <taxon>Bacillati</taxon>
        <taxon>Actinomycetota</taxon>
        <taxon>Actinomycetes</taxon>
        <taxon>Sporichthyales</taxon>
        <taxon>Sporichthyaceae</taxon>
        <taxon>Epidermidibacterium</taxon>
    </lineage>
</organism>
<dbReference type="InterPro" id="IPR050438">
    <property type="entry name" value="LMW_PTPase"/>
</dbReference>
<keyword evidence="3" id="KW-1185">Reference proteome</keyword>
<evidence type="ECO:0000313" key="3">
    <source>
        <dbReference type="Proteomes" id="UP000463857"/>
    </source>
</evidence>
<dbReference type="KEGG" id="eke:EK0264_15030"/>
<dbReference type="InterPro" id="IPR023485">
    <property type="entry name" value="Ptyr_pPase"/>
</dbReference>
<accession>A0A7L4YQY6</accession>
<dbReference type="SUPFAM" id="SSF52788">
    <property type="entry name" value="Phosphotyrosine protein phosphatases I"/>
    <property type="match status" value="1"/>
</dbReference>
<dbReference type="OrthoDB" id="9784339at2"/>
<dbReference type="PANTHER" id="PTHR11717">
    <property type="entry name" value="LOW MOLECULAR WEIGHT PROTEIN TYROSINE PHOSPHATASE"/>
    <property type="match status" value="1"/>
</dbReference>
<dbReference type="Pfam" id="PF01451">
    <property type="entry name" value="LMWPc"/>
    <property type="match status" value="1"/>
</dbReference>
<proteinExistence type="predicted"/>
<dbReference type="Proteomes" id="UP000463857">
    <property type="component" value="Chromosome"/>
</dbReference>
<dbReference type="Gene3D" id="3.40.50.2300">
    <property type="match status" value="1"/>
</dbReference>
<dbReference type="AlphaFoldDB" id="A0A7L4YQY6"/>
<dbReference type="RefSeq" id="WP_159546607.1">
    <property type="nucleotide sequence ID" value="NZ_CP047156.1"/>
</dbReference>
<dbReference type="GO" id="GO:0004725">
    <property type="term" value="F:protein tyrosine phosphatase activity"/>
    <property type="evidence" value="ECO:0007669"/>
    <property type="project" value="TreeGrafter"/>
</dbReference>
<reference evidence="2 3" key="1">
    <citation type="journal article" date="2018" name="Int. J. Syst. Evol. Microbiol.">
        <title>Epidermidibacterium keratini gen. nov., sp. nov., a member of the family Sporichthyaceae, isolated from keratin epidermis.</title>
        <authorList>
            <person name="Lee D.G."/>
            <person name="Trujillo M.E."/>
            <person name="Kang S."/>
            <person name="Nam J.J."/>
            <person name="Kim Y.J."/>
        </authorList>
    </citation>
    <scope>NUCLEOTIDE SEQUENCE [LARGE SCALE GENOMIC DNA]</scope>
    <source>
        <strain evidence="2 3">EPI-7</strain>
    </source>
</reference>
<dbReference type="InterPro" id="IPR036196">
    <property type="entry name" value="Ptyr_pPase_sf"/>
</dbReference>
<dbReference type="SMART" id="SM00226">
    <property type="entry name" value="LMWPc"/>
    <property type="match status" value="1"/>
</dbReference>
<evidence type="ECO:0000259" key="1">
    <source>
        <dbReference type="SMART" id="SM00226"/>
    </source>
</evidence>
<dbReference type="EMBL" id="CP047156">
    <property type="protein sequence ID" value="QHC01472.1"/>
    <property type="molecule type" value="Genomic_DNA"/>
</dbReference>
<sequence length="186" mass="19632">MSLTANLKPFRVLCVCTANVCRSPAAQTLLQRSFDDAGIDAVVTSAGVRAADGIPMDEAMTDALRAAGHEPSEIVSRALTPVMVDEADLVLTATVEHRSAVLSRSPRALRKAFTLKEFAAAPIHAPVSNPGEAVATAAAARGAVELRDRDIEDPHGLAYAAYQRTVRELESATEAIAHRLAGNHTP</sequence>
<gene>
    <name evidence="2" type="ORF">EK0264_15030</name>
</gene>
<name>A0A7L4YQY6_9ACTN</name>
<evidence type="ECO:0000313" key="2">
    <source>
        <dbReference type="EMBL" id="QHC01472.1"/>
    </source>
</evidence>
<dbReference type="PANTHER" id="PTHR11717:SF31">
    <property type="entry name" value="LOW MOLECULAR WEIGHT PROTEIN-TYROSINE-PHOSPHATASE ETP-RELATED"/>
    <property type="match status" value="1"/>
</dbReference>
<protein>
    <submittedName>
        <fullName evidence="2">Low molecular weight phosphatase family protein</fullName>
    </submittedName>
</protein>